<dbReference type="InterPro" id="IPR002078">
    <property type="entry name" value="Sigma_54_int"/>
</dbReference>
<dbReference type="GO" id="GO:0006355">
    <property type="term" value="P:regulation of DNA-templated transcription"/>
    <property type="evidence" value="ECO:0007669"/>
    <property type="project" value="InterPro"/>
</dbReference>
<reference evidence="8" key="1">
    <citation type="submission" date="2022-09" db="EMBL/GenBank/DDBJ databases">
        <title>Culturomic study of gut microbiota in children with autism spectrum disorder.</title>
        <authorList>
            <person name="Efimov B.A."/>
            <person name="Chaplin A.V."/>
            <person name="Sokolova S.R."/>
            <person name="Pikina A.P."/>
            <person name="Korzhanova M."/>
            <person name="Belova V."/>
            <person name="Korostin D."/>
        </authorList>
    </citation>
    <scope>NUCLEOTIDE SEQUENCE</scope>
    <source>
        <strain evidence="8">ASD5510</strain>
    </source>
</reference>
<protein>
    <submittedName>
        <fullName evidence="8">Sigma 54-interacting transcriptional regulator</fullName>
    </submittedName>
</protein>
<dbReference type="InterPro" id="IPR027417">
    <property type="entry name" value="P-loop_NTPase"/>
</dbReference>
<dbReference type="Gene3D" id="3.30.450.20">
    <property type="entry name" value="PAS domain"/>
    <property type="match status" value="1"/>
</dbReference>
<feature type="coiled-coil region" evidence="6">
    <location>
        <begin position="116"/>
        <end position="150"/>
    </location>
</feature>
<evidence type="ECO:0000256" key="5">
    <source>
        <dbReference type="ARBA" id="ARBA00023163"/>
    </source>
</evidence>
<organism evidence="8 9">
    <name type="scientific">Hominibacterium faecale</name>
    <dbReference type="NCBI Taxonomy" id="2839743"/>
    <lineage>
        <taxon>Bacteria</taxon>
        <taxon>Bacillati</taxon>
        <taxon>Bacillota</taxon>
        <taxon>Clostridia</taxon>
        <taxon>Peptostreptococcales</taxon>
        <taxon>Anaerovoracaceae</taxon>
        <taxon>Hominibacterium</taxon>
    </lineage>
</organism>
<dbReference type="CDD" id="cd00009">
    <property type="entry name" value="AAA"/>
    <property type="match status" value="1"/>
</dbReference>
<evidence type="ECO:0000256" key="3">
    <source>
        <dbReference type="ARBA" id="ARBA00023015"/>
    </source>
</evidence>
<dbReference type="GO" id="GO:0005524">
    <property type="term" value="F:ATP binding"/>
    <property type="evidence" value="ECO:0007669"/>
    <property type="project" value="UniProtKB-KW"/>
</dbReference>
<keyword evidence="4" id="KW-0238">DNA-binding</keyword>
<dbReference type="InterPro" id="IPR009057">
    <property type="entry name" value="Homeodomain-like_sf"/>
</dbReference>
<sequence>MVKISELFHDDWKNFFEASYDGIIIADEMGRIVYMNHAAEILEEVDKEYILGRYASDLLEEGIYETSVTVKVFKSKKKETIMQFKGGRQLVITGVPAFKNGKIKWVYINERDVTELAQIKHDKKVVMKQLEKYKKELEAIKKRNAEDNLLTSSNSKMQENMGLLQRIAPSEVSVLIIGESGVGKDVFANWIHKHSLRKEEPFIKIDCGALSESLLESELFGYEKNSFTGASQKGKVGLAEAADKGTLFLDEIGEMPLNLQTKLLRLVQDSTFLPVGSVEEKKVDIRIIAATNRDLEEMVEKKLFREDLYYRLNVVPVKLPPLRERKEDLFDFIDLFLKRYNEKHGYRKTISQEAVNGLYSYSWPGNVRELANIIERLVIVTPKAEIGIEDVMRAMPNFTDAGINTIFEINGRYIDAMDAFEGEYLKKIMGKYTTIKEMAEQIGISESTLKRRLRKHRLHFTAKINHDLGGQD</sequence>
<comment type="caution">
    <text evidence="8">The sequence shown here is derived from an EMBL/GenBank/DDBJ whole genome shotgun (WGS) entry which is preliminary data.</text>
</comment>
<dbReference type="FunFam" id="3.40.50.300:FF:000006">
    <property type="entry name" value="DNA-binding transcriptional regulator NtrC"/>
    <property type="match status" value="1"/>
</dbReference>
<dbReference type="NCBIfam" id="TIGR00229">
    <property type="entry name" value="sensory_box"/>
    <property type="match status" value="1"/>
</dbReference>
<dbReference type="EMBL" id="JAOSHN010000001">
    <property type="protein sequence ID" value="MCU7377510.1"/>
    <property type="molecule type" value="Genomic_DNA"/>
</dbReference>
<dbReference type="InterPro" id="IPR000014">
    <property type="entry name" value="PAS"/>
</dbReference>
<keyword evidence="9" id="KW-1185">Reference proteome</keyword>
<gene>
    <name evidence="8" type="ORF">OBO34_03970</name>
</gene>
<feature type="domain" description="Sigma-54 factor interaction" evidence="7">
    <location>
        <begin position="150"/>
        <end position="379"/>
    </location>
</feature>
<dbReference type="PANTHER" id="PTHR32071">
    <property type="entry name" value="TRANSCRIPTIONAL REGULATORY PROTEIN"/>
    <property type="match status" value="1"/>
</dbReference>
<evidence type="ECO:0000256" key="6">
    <source>
        <dbReference type="SAM" id="Coils"/>
    </source>
</evidence>
<dbReference type="SUPFAM" id="SSF55785">
    <property type="entry name" value="PYP-like sensor domain (PAS domain)"/>
    <property type="match status" value="1"/>
</dbReference>
<dbReference type="InterPro" id="IPR013767">
    <property type="entry name" value="PAS_fold"/>
</dbReference>
<evidence type="ECO:0000313" key="9">
    <source>
        <dbReference type="Proteomes" id="UP001065549"/>
    </source>
</evidence>
<dbReference type="Gene3D" id="1.10.8.60">
    <property type="match status" value="1"/>
</dbReference>
<evidence type="ECO:0000259" key="7">
    <source>
        <dbReference type="PROSITE" id="PS50045"/>
    </source>
</evidence>
<dbReference type="Pfam" id="PF25601">
    <property type="entry name" value="AAA_lid_14"/>
    <property type="match status" value="1"/>
</dbReference>
<keyword evidence="5" id="KW-0804">Transcription</keyword>
<dbReference type="Gene3D" id="3.40.50.300">
    <property type="entry name" value="P-loop containing nucleotide triphosphate hydrolases"/>
    <property type="match status" value="1"/>
</dbReference>
<dbReference type="PROSITE" id="PS00676">
    <property type="entry name" value="SIGMA54_INTERACT_2"/>
    <property type="match status" value="1"/>
</dbReference>
<evidence type="ECO:0000256" key="2">
    <source>
        <dbReference type="ARBA" id="ARBA00022840"/>
    </source>
</evidence>
<dbReference type="PROSITE" id="PS00688">
    <property type="entry name" value="SIGMA54_INTERACT_3"/>
    <property type="match status" value="1"/>
</dbReference>
<proteinExistence type="predicted"/>
<dbReference type="PROSITE" id="PS50045">
    <property type="entry name" value="SIGMA54_INTERACT_4"/>
    <property type="match status" value="1"/>
</dbReference>
<dbReference type="InterPro" id="IPR025662">
    <property type="entry name" value="Sigma_54_int_dom_ATP-bd_1"/>
</dbReference>
<evidence type="ECO:0000256" key="4">
    <source>
        <dbReference type="ARBA" id="ARBA00023125"/>
    </source>
</evidence>
<dbReference type="Pfam" id="PF00158">
    <property type="entry name" value="Sigma54_activat"/>
    <property type="match status" value="1"/>
</dbReference>
<keyword evidence="1" id="KW-0547">Nucleotide-binding</keyword>
<dbReference type="SUPFAM" id="SSF46689">
    <property type="entry name" value="Homeodomain-like"/>
    <property type="match status" value="1"/>
</dbReference>
<dbReference type="Gene3D" id="1.10.10.60">
    <property type="entry name" value="Homeodomain-like"/>
    <property type="match status" value="1"/>
</dbReference>
<dbReference type="InterPro" id="IPR035965">
    <property type="entry name" value="PAS-like_dom_sf"/>
</dbReference>
<dbReference type="GO" id="GO:0003677">
    <property type="term" value="F:DNA binding"/>
    <property type="evidence" value="ECO:0007669"/>
    <property type="project" value="UniProtKB-KW"/>
</dbReference>
<dbReference type="InterPro" id="IPR025943">
    <property type="entry name" value="Sigma_54_int_dom_ATP-bd_2"/>
</dbReference>
<keyword evidence="3" id="KW-0805">Transcription regulation</keyword>
<dbReference type="PANTHER" id="PTHR32071:SF57">
    <property type="entry name" value="C4-DICARBOXYLATE TRANSPORT TRANSCRIPTIONAL REGULATORY PROTEIN DCTD"/>
    <property type="match status" value="1"/>
</dbReference>
<keyword evidence="6" id="KW-0175">Coiled coil</keyword>
<evidence type="ECO:0000313" key="8">
    <source>
        <dbReference type="EMBL" id="MCU7377510.1"/>
    </source>
</evidence>
<dbReference type="PROSITE" id="PS00675">
    <property type="entry name" value="SIGMA54_INTERACT_1"/>
    <property type="match status" value="1"/>
</dbReference>
<dbReference type="Proteomes" id="UP001065549">
    <property type="component" value="Unassembled WGS sequence"/>
</dbReference>
<dbReference type="InterPro" id="IPR025944">
    <property type="entry name" value="Sigma_54_int_dom_CS"/>
</dbReference>
<dbReference type="SUPFAM" id="SSF52540">
    <property type="entry name" value="P-loop containing nucleoside triphosphate hydrolases"/>
    <property type="match status" value="1"/>
</dbReference>
<dbReference type="AlphaFoldDB" id="A0A9J6QUQ7"/>
<keyword evidence="2" id="KW-0067">ATP-binding</keyword>
<dbReference type="InterPro" id="IPR003593">
    <property type="entry name" value="AAA+_ATPase"/>
</dbReference>
<dbReference type="SMART" id="SM00382">
    <property type="entry name" value="AAA"/>
    <property type="match status" value="1"/>
</dbReference>
<evidence type="ECO:0000256" key="1">
    <source>
        <dbReference type="ARBA" id="ARBA00022741"/>
    </source>
</evidence>
<dbReference type="RefSeq" id="WP_269478375.1">
    <property type="nucleotide sequence ID" value="NZ_JAOSHN010000001.1"/>
</dbReference>
<name>A0A9J6QUQ7_9FIRM</name>
<dbReference type="InterPro" id="IPR058031">
    <property type="entry name" value="AAA_lid_NorR"/>
</dbReference>
<dbReference type="Pfam" id="PF00989">
    <property type="entry name" value="PAS"/>
    <property type="match status" value="1"/>
</dbReference>
<accession>A0A9J6QUQ7</accession>